<evidence type="ECO:0000256" key="4">
    <source>
        <dbReference type="ARBA" id="ARBA00022695"/>
    </source>
</evidence>
<feature type="region of interest" description="Disordered" evidence="16">
    <location>
        <begin position="238"/>
        <end position="270"/>
    </location>
</feature>
<keyword evidence="11" id="KW-0238">DNA-binding</keyword>
<dbReference type="PANTHER" id="PTHR10459">
    <property type="entry name" value="DNA LIGASE"/>
    <property type="match status" value="1"/>
</dbReference>
<feature type="region of interest" description="Disordered" evidence="16">
    <location>
        <begin position="814"/>
        <end position="835"/>
    </location>
</feature>
<dbReference type="Pfam" id="PF02877">
    <property type="entry name" value="PARP_reg"/>
    <property type="match status" value="3"/>
</dbReference>
<dbReference type="GO" id="GO:0003677">
    <property type="term" value="F:DNA binding"/>
    <property type="evidence" value="ECO:0007669"/>
    <property type="project" value="UniProtKB-KW"/>
</dbReference>
<feature type="domain" description="PARP catalytic" evidence="17">
    <location>
        <begin position="907"/>
        <end position="1148"/>
    </location>
</feature>
<keyword evidence="12" id="KW-0539">Nucleus</keyword>
<gene>
    <name evidence="20" type="ORF">N0F65_000118</name>
</gene>
<keyword evidence="6" id="KW-0677">Repeat</keyword>
<dbReference type="InterPro" id="IPR012317">
    <property type="entry name" value="Poly(ADP-ribose)pol_cat_dom"/>
</dbReference>
<dbReference type="Gene3D" id="1.20.142.10">
    <property type="entry name" value="Poly(ADP-ribose) polymerase, regulatory domain"/>
    <property type="match status" value="3"/>
</dbReference>
<dbReference type="SMART" id="SM00773">
    <property type="entry name" value="WGR"/>
    <property type="match status" value="3"/>
</dbReference>
<dbReference type="PROSITE" id="PS51060">
    <property type="entry name" value="PARP_ALPHA_HD"/>
    <property type="match status" value="3"/>
</dbReference>
<keyword evidence="10 15" id="KW-0520">NAD</keyword>
<dbReference type="InterPro" id="IPR036616">
    <property type="entry name" value="Poly(ADP-ribose)pol_reg_dom_sf"/>
</dbReference>
<name>A0AAV2YYM8_9STRA</name>
<dbReference type="PROSITE" id="PS51977">
    <property type="entry name" value="WGR"/>
    <property type="match status" value="3"/>
</dbReference>
<dbReference type="InterPro" id="IPR036930">
    <property type="entry name" value="WGR_dom_sf"/>
</dbReference>
<keyword evidence="4" id="KW-0548">Nucleotidyltransferase</keyword>
<reference evidence="20" key="1">
    <citation type="submission" date="2022-11" db="EMBL/GenBank/DDBJ databases">
        <authorList>
            <person name="Morgan W.R."/>
            <person name="Tartar A."/>
        </authorList>
    </citation>
    <scope>NUCLEOTIDE SEQUENCE</scope>
    <source>
        <strain evidence="20">ARSEF 373</strain>
    </source>
</reference>
<dbReference type="Gene3D" id="3.90.228.10">
    <property type="match status" value="3"/>
</dbReference>
<evidence type="ECO:0000256" key="3">
    <source>
        <dbReference type="ARBA" id="ARBA00022679"/>
    </source>
</evidence>
<dbReference type="FunFam" id="1.20.142.10:FF:000002">
    <property type="entry name" value="Poly [ADP-ribose] polymerase"/>
    <property type="match status" value="1"/>
</dbReference>
<dbReference type="Proteomes" id="UP001146120">
    <property type="component" value="Unassembled WGS sequence"/>
</dbReference>
<feature type="compositionally biased region" description="Polar residues" evidence="16">
    <location>
        <begin position="814"/>
        <end position="823"/>
    </location>
</feature>
<comment type="similarity">
    <text evidence="13">Belongs to the ARTD/PARP family.</text>
</comment>
<sequence length="1704" mass="190990">MTVIAIPDAPYSKGGAISIIIIMSGAKRLSAARTVDPMANCGDAAKVYEDENGVIWNCMLNYTDISYGVYGNNKYYMIQMIQEAGRYMVFRRWGRVGAQNPNKSLERDPSLEKAMASFQKKFTDKSGNEWPLGEDGFVKVPQKYELIELDDEEVEEEDDDEDEVDESTLPPSSLHEQVQNVLKLICDADLISKEVAAMKLDLERLPLGKLSKKQISRGYALLDDMSATVKEIADLAKAQASESDQPAAPAPVKGARRSGRAKRAPAKTATAIRKAKDHLKELSSQFYTLIPHDFGRNLPPLIESMADIRLKIDLLQVLADIEISQTLRKERKKVKSDLNPMDVQYEMLNIKLEPLLENEEEFKTIQRYVETTHAPTHVQYTLKINSILKLERSAENEFHDTFSSVGNHRLLWHGSRLSNMIGILAKGLRVAPPEAPTNGYMFGKGIYFADSVSKSANYCWATPEQPKGVLLLAEVALGNAYPALEAEDFSYESLKHEKSADSLHGIGKMAAPDDGYETLKDGVVVPVGEFMPTDADGELLYNEFVVYRAEQVRLRYLVALEFVYEEERPIALSADQFSPITVDGLRFAMSRAVNCRSCRDSREFGSFSDAAHVVSRDSLTHSRDKAAQHGFMRSLHAADWPGHHAQDDDGVVWSCMLNYTDISYGKYGNNKYYGIQLIEEREGSYKVFKKWGRVGAKSPAQTIDSFGDDLDAAQRDFKKKFREKSGNSWPLQGDFNPKPKKYVLIGWFSLLKSRYLDDENGIEMLICDTNVIVKEVLSLNIDLKRMPLGKLSQAQISRGYSILEQLSDTLQAIEDNSATPSSTRRGRRATSKSNQVVADARARLKQLSSAFYTLIPHDFGRRLPPVINTMDEVRKKIELLEVLNDLEISQELQNEANPDDESVPKVHPLDAQYERMQVNLEPLLESDEEYQMIQRYIETTADSYRFRISNVLKLARPAEELERHQDTFKAIGNHRLLWHGSRVSNMMSILAKGLRIAPPEAPCNGYMFGKGIYFADALAKSANYCYTSSQQRNGVLVLAEVALGTPYPVSSMQYLDLKQLQAKRADSTHAMGTRVPSPASHVTIHRQCLLSPTRNDCRDDGVVVTMGKLQAIPGSGGLLFNEFVVYRPEQVKLRYSTHAHTHVLHASMFGTAQHMSSKRRVDPLASCGAEAYVHVDQHGEWNCMLNFTDISYGTFGYDHVTIRCRQPPAVHSLTDTCRRSFPSNNKYYMLQLAVEPGRGYTVFRKWGRVGAKAPSKSSSFFGYDLEKAQKDFQKKFVEKSGNVWPLEGPFKPVAKKYVLIDLEDEDDQAAAVKENVSPEKLGIKSELPERVQDVLKLISNADLIMKEVSSMQVDLKRMPLGKLSKTQILRGYGILDQLSHTLKELEDVENAKAKPARGGKRATKGRRSAVKGTASVSDIKARLKQLSSEFYTLIPHDFGRSLPPVIDTVEALRTKIELLEVLGSLEISQDLEAQANATKNIKHPLDAQYERMNIKMEPVLETDNEFKIIEQYITSTASSYKFNISNILKVARPAEETFEDTFSAINNHRLLWHGSRLSNMVSILATGLRIAPPEAPRNGYNFGKGLYFADAVAKSAAYCYTSRSQPKGVLLLGEVALGKTHPVVGPTYMDLEKLKAVQAHSTHALGRMVPSEKSHITMDDGVVVPAGQLEPAVGGGMYYNEFIVYQLEQVKLRYVIVLDFLNHH</sequence>
<evidence type="ECO:0000313" key="20">
    <source>
        <dbReference type="EMBL" id="DAZ98404.1"/>
    </source>
</evidence>
<dbReference type="InterPro" id="IPR008893">
    <property type="entry name" value="WGR_domain"/>
</dbReference>
<dbReference type="InterPro" id="IPR004102">
    <property type="entry name" value="Poly(ADP-ribose)pol_reg_dom"/>
</dbReference>
<dbReference type="CDD" id="cd01437">
    <property type="entry name" value="parp_like"/>
    <property type="match status" value="3"/>
</dbReference>
<feature type="compositionally biased region" description="Acidic residues" evidence="16">
    <location>
        <begin position="150"/>
        <end position="166"/>
    </location>
</feature>
<evidence type="ECO:0000256" key="5">
    <source>
        <dbReference type="ARBA" id="ARBA00022723"/>
    </source>
</evidence>
<evidence type="ECO:0000259" key="17">
    <source>
        <dbReference type="PROSITE" id="PS51059"/>
    </source>
</evidence>
<evidence type="ECO:0000259" key="19">
    <source>
        <dbReference type="PROSITE" id="PS51977"/>
    </source>
</evidence>
<evidence type="ECO:0000256" key="1">
    <source>
        <dbReference type="ARBA" id="ARBA00004123"/>
    </source>
</evidence>
<feature type="domain" description="WGR" evidence="19">
    <location>
        <begin position="44"/>
        <end position="144"/>
    </location>
</feature>
<protein>
    <recommendedName>
        <fullName evidence="15">Poly [ADP-ribose] polymerase</fullName>
        <shortName evidence="15">PARP</shortName>
        <ecNumber evidence="15">2.4.2.-</ecNumber>
    </recommendedName>
</protein>
<keyword evidence="5" id="KW-0479">Metal-binding</keyword>
<dbReference type="Pfam" id="PF05406">
    <property type="entry name" value="WGR"/>
    <property type="match status" value="3"/>
</dbReference>
<comment type="caution">
    <text evidence="20">The sequence shown here is derived from an EMBL/GenBank/DDBJ whole genome shotgun (WGS) entry which is preliminary data.</text>
</comment>
<evidence type="ECO:0000256" key="8">
    <source>
        <dbReference type="ARBA" id="ARBA00022771"/>
    </source>
</evidence>
<keyword evidence="3 15" id="KW-0808">Transferase</keyword>
<evidence type="ECO:0000256" key="13">
    <source>
        <dbReference type="ARBA" id="ARBA00024347"/>
    </source>
</evidence>
<evidence type="ECO:0000256" key="2">
    <source>
        <dbReference type="ARBA" id="ARBA00022676"/>
    </source>
</evidence>
<feature type="domain" description="PARP alpha-helical" evidence="18">
    <location>
        <begin position="752"/>
        <end position="894"/>
    </location>
</feature>
<feature type="region of interest" description="Disordered" evidence="16">
    <location>
        <begin position="150"/>
        <end position="171"/>
    </location>
</feature>
<evidence type="ECO:0000256" key="12">
    <source>
        <dbReference type="ARBA" id="ARBA00023242"/>
    </source>
</evidence>
<evidence type="ECO:0000256" key="16">
    <source>
        <dbReference type="SAM" id="MobiDB-lite"/>
    </source>
</evidence>
<dbReference type="PANTHER" id="PTHR10459:SF60">
    <property type="entry name" value="POLY [ADP-RIBOSE] POLYMERASE 2"/>
    <property type="match status" value="1"/>
</dbReference>
<evidence type="ECO:0000256" key="15">
    <source>
        <dbReference type="RuleBase" id="RU362114"/>
    </source>
</evidence>
<feature type="compositionally biased region" description="Basic residues" evidence="16">
    <location>
        <begin position="254"/>
        <end position="265"/>
    </location>
</feature>
<dbReference type="GO" id="GO:0008270">
    <property type="term" value="F:zinc ion binding"/>
    <property type="evidence" value="ECO:0007669"/>
    <property type="project" value="UniProtKB-KW"/>
</dbReference>
<dbReference type="PROSITE" id="PS51059">
    <property type="entry name" value="PARP_CATALYTIC"/>
    <property type="match status" value="3"/>
</dbReference>
<keyword evidence="8" id="KW-0863">Zinc-finger</keyword>
<dbReference type="SUPFAM" id="SSF56399">
    <property type="entry name" value="ADP-ribosylation"/>
    <property type="match status" value="3"/>
</dbReference>
<feature type="domain" description="WGR" evidence="19">
    <location>
        <begin position="642"/>
        <end position="742"/>
    </location>
</feature>
<dbReference type="GO" id="GO:0070212">
    <property type="term" value="P:protein poly-ADP-ribosylation"/>
    <property type="evidence" value="ECO:0007669"/>
    <property type="project" value="TreeGrafter"/>
</dbReference>
<dbReference type="GO" id="GO:0006302">
    <property type="term" value="P:double-strand break repair"/>
    <property type="evidence" value="ECO:0007669"/>
    <property type="project" value="TreeGrafter"/>
</dbReference>
<dbReference type="SUPFAM" id="SSF142921">
    <property type="entry name" value="WGR domain-like"/>
    <property type="match status" value="3"/>
</dbReference>
<keyword evidence="2 15" id="KW-0328">Glycosyltransferase</keyword>
<evidence type="ECO:0000256" key="7">
    <source>
        <dbReference type="ARBA" id="ARBA00022765"/>
    </source>
</evidence>
<accession>A0AAV2YYM8</accession>
<reference evidence="20" key="2">
    <citation type="journal article" date="2023" name="Microbiol Resour">
        <title>Decontamination and Annotation of the Draft Genome Sequence of the Oomycete Lagenidium giganteum ARSEF 373.</title>
        <authorList>
            <person name="Morgan W.R."/>
            <person name="Tartar A."/>
        </authorList>
    </citation>
    <scope>NUCLEOTIDE SEQUENCE</scope>
    <source>
        <strain evidence="20">ARSEF 373</strain>
    </source>
</reference>
<evidence type="ECO:0000256" key="10">
    <source>
        <dbReference type="ARBA" id="ARBA00023027"/>
    </source>
</evidence>
<dbReference type="Pfam" id="PF00644">
    <property type="entry name" value="PARP"/>
    <property type="match status" value="3"/>
</dbReference>
<dbReference type="CDD" id="cd07997">
    <property type="entry name" value="WGR_PARP"/>
    <property type="match status" value="1"/>
</dbReference>
<dbReference type="SUPFAM" id="SSF47587">
    <property type="entry name" value="Domain of poly(ADP-ribose) polymerase"/>
    <property type="match status" value="3"/>
</dbReference>
<dbReference type="GO" id="GO:0003950">
    <property type="term" value="F:NAD+ poly-ADP-ribosyltransferase activity"/>
    <property type="evidence" value="ECO:0007669"/>
    <property type="project" value="UniProtKB-UniRule"/>
</dbReference>
<keyword evidence="21" id="KW-1185">Reference proteome</keyword>
<feature type="domain" description="PARP catalytic" evidence="17">
    <location>
        <begin position="1483"/>
        <end position="1704"/>
    </location>
</feature>
<comment type="catalytic activity">
    <reaction evidence="14">
        <text>NAD(+) + (ADP-D-ribosyl)n-acceptor = nicotinamide + (ADP-D-ribosyl)n+1-acceptor + H(+).</text>
        <dbReference type="EC" id="2.4.2.30"/>
    </reaction>
</comment>
<feature type="domain" description="PARP alpha-helical" evidence="18">
    <location>
        <begin position="171"/>
        <end position="329"/>
    </location>
</feature>
<proteinExistence type="inferred from homology"/>
<evidence type="ECO:0000256" key="11">
    <source>
        <dbReference type="ARBA" id="ARBA00023125"/>
    </source>
</evidence>
<evidence type="ECO:0000256" key="9">
    <source>
        <dbReference type="ARBA" id="ARBA00022833"/>
    </source>
</evidence>
<evidence type="ECO:0000256" key="6">
    <source>
        <dbReference type="ARBA" id="ARBA00022737"/>
    </source>
</evidence>
<evidence type="ECO:0000259" key="18">
    <source>
        <dbReference type="PROSITE" id="PS51060"/>
    </source>
</evidence>
<dbReference type="GO" id="GO:0005730">
    <property type="term" value="C:nucleolus"/>
    <property type="evidence" value="ECO:0007669"/>
    <property type="project" value="TreeGrafter"/>
</dbReference>
<comment type="subcellular location">
    <subcellularLocation>
        <location evidence="1">Nucleus</location>
    </subcellularLocation>
</comment>
<feature type="domain" description="PARP alpha-helical" evidence="18">
    <location>
        <begin position="1324"/>
        <end position="1473"/>
    </location>
</feature>
<keyword evidence="7" id="KW-0013">ADP-ribosylation</keyword>
<feature type="domain" description="WGR" evidence="19">
    <location>
        <begin position="1170"/>
        <end position="1297"/>
    </location>
</feature>
<dbReference type="EC" id="2.4.2.-" evidence="15"/>
<dbReference type="GO" id="GO:0016779">
    <property type="term" value="F:nucleotidyltransferase activity"/>
    <property type="evidence" value="ECO:0007669"/>
    <property type="project" value="UniProtKB-KW"/>
</dbReference>
<evidence type="ECO:0000313" key="21">
    <source>
        <dbReference type="Proteomes" id="UP001146120"/>
    </source>
</evidence>
<dbReference type="InterPro" id="IPR050800">
    <property type="entry name" value="ARTD/PARP"/>
</dbReference>
<feature type="domain" description="PARP catalytic" evidence="17">
    <location>
        <begin position="339"/>
        <end position="569"/>
    </location>
</feature>
<evidence type="ECO:0000256" key="14">
    <source>
        <dbReference type="ARBA" id="ARBA00033987"/>
    </source>
</evidence>
<keyword evidence="9" id="KW-0862">Zinc</keyword>
<dbReference type="EMBL" id="DAKRPA010000107">
    <property type="protein sequence ID" value="DAZ98404.1"/>
    <property type="molecule type" value="Genomic_DNA"/>
</dbReference>
<dbReference type="GO" id="GO:1990404">
    <property type="term" value="F:NAD+-protein mono-ADP-ribosyltransferase activity"/>
    <property type="evidence" value="ECO:0007669"/>
    <property type="project" value="TreeGrafter"/>
</dbReference>
<organism evidence="20 21">
    <name type="scientific">Lagenidium giganteum</name>
    <dbReference type="NCBI Taxonomy" id="4803"/>
    <lineage>
        <taxon>Eukaryota</taxon>
        <taxon>Sar</taxon>
        <taxon>Stramenopiles</taxon>
        <taxon>Oomycota</taxon>
        <taxon>Peronosporomycetes</taxon>
        <taxon>Pythiales</taxon>
        <taxon>Pythiaceae</taxon>
    </lineage>
</organism>
<dbReference type="FunFam" id="3.90.228.10:FF:000002">
    <property type="entry name" value="Poly [ADP-ribose] polymerase"/>
    <property type="match status" value="1"/>
</dbReference>